<feature type="region of interest" description="Disordered" evidence="1">
    <location>
        <begin position="1"/>
        <end position="26"/>
    </location>
</feature>
<accession>A0A6A5V721</accession>
<dbReference type="Proteomes" id="UP000800036">
    <property type="component" value="Unassembled WGS sequence"/>
</dbReference>
<sequence length="61" mass="6833">ETTSSTSSAWNHVEQRRPGHRHFRPGKQLTPLELGQRTLASFISAGVSVLQEVSNTLRNFN</sequence>
<dbReference type="AlphaFoldDB" id="A0A6A5V721"/>
<protein>
    <submittedName>
        <fullName evidence="2">Uncharacterized protein</fullName>
    </submittedName>
</protein>
<dbReference type="EMBL" id="ML976713">
    <property type="protein sequence ID" value="KAF1969127.1"/>
    <property type="molecule type" value="Genomic_DNA"/>
</dbReference>
<reference evidence="2" key="1">
    <citation type="journal article" date="2020" name="Stud. Mycol.">
        <title>101 Dothideomycetes genomes: a test case for predicting lifestyles and emergence of pathogens.</title>
        <authorList>
            <person name="Haridas S."/>
            <person name="Albert R."/>
            <person name="Binder M."/>
            <person name="Bloem J."/>
            <person name="Labutti K."/>
            <person name="Salamov A."/>
            <person name="Andreopoulos B."/>
            <person name="Baker S."/>
            <person name="Barry K."/>
            <person name="Bills G."/>
            <person name="Bluhm B."/>
            <person name="Cannon C."/>
            <person name="Castanera R."/>
            <person name="Culley D."/>
            <person name="Daum C."/>
            <person name="Ezra D."/>
            <person name="Gonzalez J."/>
            <person name="Henrissat B."/>
            <person name="Kuo A."/>
            <person name="Liang C."/>
            <person name="Lipzen A."/>
            <person name="Lutzoni F."/>
            <person name="Magnuson J."/>
            <person name="Mondo S."/>
            <person name="Nolan M."/>
            <person name="Ohm R."/>
            <person name="Pangilinan J."/>
            <person name="Park H.-J."/>
            <person name="Ramirez L."/>
            <person name="Alfaro M."/>
            <person name="Sun H."/>
            <person name="Tritt A."/>
            <person name="Yoshinaga Y."/>
            <person name="Zwiers L.-H."/>
            <person name="Turgeon B."/>
            <person name="Goodwin S."/>
            <person name="Spatafora J."/>
            <person name="Crous P."/>
            <person name="Grigoriev I."/>
        </authorList>
    </citation>
    <scope>NUCLEOTIDE SEQUENCE</scope>
    <source>
        <strain evidence="2">CBS 107.79</strain>
    </source>
</reference>
<organism evidence="2 3">
    <name type="scientific">Bimuria novae-zelandiae CBS 107.79</name>
    <dbReference type="NCBI Taxonomy" id="1447943"/>
    <lineage>
        <taxon>Eukaryota</taxon>
        <taxon>Fungi</taxon>
        <taxon>Dikarya</taxon>
        <taxon>Ascomycota</taxon>
        <taxon>Pezizomycotina</taxon>
        <taxon>Dothideomycetes</taxon>
        <taxon>Pleosporomycetidae</taxon>
        <taxon>Pleosporales</taxon>
        <taxon>Massarineae</taxon>
        <taxon>Didymosphaeriaceae</taxon>
        <taxon>Bimuria</taxon>
    </lineage>
</organism>
<name>A0A6A5V721_9PLEO</name>
<evidence type="ECO:0000313" key="2">
    <source>
        <dbReference type="EMBL" id="KAF1969127.1"/>
    </source>
</evidence>
<proteinExistence type="predicted"/>
<gene>
    <name evidence="2" type="ORF">BU23DRAFT_478135</name>
</gene>
<evidence type="ECO:0000256" key="1">
    <source>
        <dbReference type="SAM" id="MobiDB-lite"/>
    </source>
</evidence>
<keyword evidence="3" id="KW-1185">Reference proteome</keyword>
<feature type="non-terminal residue" evidence="2">
    <location>
        <position position="1"/>
    </location>
</feature>
<evidence type="ECO:0000313" key="3">
    <source>
        <dbReference type="Proteomes" id="UP000800036"/>
    </source>
</evidence>
<feature type="compositionally biased region" description="Polar residues" evidence="1">
    <location>
        <begin position="1"/>
        <end position="10"/>
    </location>
</feature>